<evidence type="ECO:0000313" key="1">
    <source>
        <dbReference type="EMBL" id="ETK84057.1"/>
    </source>
</evidence>
<accession>W2GM45</accession>
<dbReference type="AlphaFoldDB" id="W2GM45"/>
<sequence>SLDQLEIFLRGSRNSGRSAEWIYRLVVHYSVAVVAGGKTSTRVSGLINCVLEKTGGAAPLLMHLHFRRGFQYTSGRQTPLEAGEELWMLTLFSTETLYCVQQTMLERILRKYSRPEAVVFSNETPPTRLHLRVDKKLGSRVHLLARKA</sequence>
<proteinExistence type="predicted"/>
<organism evidence="1">
    <name type="scientific">Phytophthora nicotianae</name>
    <name type="common">Potato buckeye rot agent</name>
    <name type="synonym">Phytophthora parasitica</name>
    <dbReference type="NCBI Taxonomy" id="4792"/>
    <lineage>
        <taxon>Eukaryota</taxon>
        <taxon>Sar</taxon>
        <taxon>Stramenopiles</taxon>
        <taxon>Oomycota</taxon>
        <taxon>Peronosporomycetes</taxon>
        <taxon>Peronosporales</taxon>
        <taxon>Peronosporaceae</taxon>
        <taxon>Phytophthora</taxon>
    </lineage>
</organism>
<feature type="non-terminal residue" evidence="1">
    <location>
        <position position="1"/>
    </location>
</feature>
<gene>
    <name evidence="1" type="ORF">L915_10921</name>
</gene>
<dbReference type="Proteomes" id="UP000053236">
    <property type="component" value="Unassembled WGS sequence"/>
</dbReference>
<name>W2GM45_PHYNI</name>
<protein>
    <submittedName>
        <fullName evidence="1">Uncharacterized protein</fullName>
    </submittedName>
</protein>
<dbReference type="EMBL" id="KI686897">
    <property type="protein sequence ID" value="ETK84057.1"/>
    <property type="molecule type" value="Genomic_DNA"/>
</dbReference>
<reference evidence="1" key="1">
    <citation type="submission" date="2013-11" db="EMBL/GenBank/DDBJ databases">
        <title>The Genome Sequence of Phytophthora parasitica CJ02B3.</title>
        <authorList>
            <consortium name="The Broad Institute Genomics Platform"/>
            <person name="Russ C."/>
            <person name="Tyler B."/>
            <person name="Panabieres F."/>
            <person name="Shan W."/>
            <person name="Tripathy S."/>
            <person name="Grunwald N."/>
            <person name="Machado M."/>
            <person name="Johnson C.S."/>
            <person name="Arredondo F."/>
            <person name="Hong C."/>
            <person name="Coffey M."/>
            <person name="Young S.K."/>
            <person name="Zeng Q."/>
            <person name="Gargeya S."/>
            <person name="Fitzgerald M."/>
            <person name="Abouelleil A."/>
            <person name="Alvarado L."/>
            <person name="Chapman S.B."/>
            <person name="Gainer-Dewar J."/>
            <person name="Goldberg J."/>
            <person name="Griggs A."/>
            <person name="Gujja S."/>
            <person name="Hansen M."/>
            <person name="Howarth C."/>
            <person name="Imamovic A."/>
            <person name="Ireland A."/>
            <person name="Larimer J."/>
            <person name="McCowan C."/>
            <person name="Murphy C."/>
            <person name="Pearson M."/>
            <person name="Poon T.W."/>
            <person name="Priest M."/>
            <person name="Roberts A."/>
            <person name="Saif S."/>
            <person name="Shea T."/>
            <person name="Sykes S."/>
            <person name="Wortman J."/>
            <person name="Nusbaum C."/>
            <person name="Birren B."/>
        </authorList>
    </citation>
    <scope>NUCLEOTIDE SEQUENCE [LARGE SCALE GENOMIC DNA]</scope>
    <source>
        <strain evidence="1">CJ02B3</strain>
    </source>
</reference>